<evidence type="ECO:0000313" key="1">
    <source>
        <dbReference type="EMBL" id="MFC1411044.1"/>
    </source>
</evidence>
<proteinExistence type="predicted"/>
<accession>A0ABV6VBF5</accession>
<reference evidence="1 2" key="1">
    <citation type="submission" date="2024-09" db="EMBL/GenBank/DDBJ databases">
        <authorList>
            <person name="Lee S.D."/>
        </authorList>
    </citation>
    <scope>NUCLEOTIDE SEQUENCE [LARGE SCALE GENOMIC DNA]</scope>
    <source>
        <strain evidence="1 2">N1-1</strain>
    </source>
</reference>
<evidence type="ECO:0000313" key="2">
    <source>
        <dbReference type="Proteomes" id="UP001592582"/>
    </source>
</evidence>
<dbReference type="InterPro" id="IPR036365">
    <property type="entry name" value="PGBD-like_sf"/>
</dbReference>
<organism evidence="1 2">
    <name type="scientific">Streptacidiphilus alkalitolerans</name>
    <dbReference type="NCBI Taxonomy" id="3342712"/>
    <lineage>
        <taxon>Bacteria</taxon>
        <taxon>Bacillati</taxon>
        <taxon>Actinomycetota</taxon>
        <taxon>Actinomycetes</taxon>
        <taxon>Kitasatosporales</taxon>
        <taxon>Streptomycetaceae</taxon>
        <taxon>Streptacidiphilus</taxon>
    </lineage>
</organism>
<gene>
    <name evidence="1" type="ORF">ACEZDG_17430</name>
</gene>
<comment type="caution">
    <text evidence="1">The sequence shown here is derived from an EMBL/GenBank/DDBJ whole genome shotgun (WGS) entry which is preliminary data.</text>
</comment>
<dbReference type="InterPro" id="IPR036366">
    <property type="entry name" value="PGBDSf"/>
</dbReference>
<dbReference type="RefSeq" id="WP_380509931.1">
    <property type="nucleotide sequence ID" value="NZ_JBHEZX010000007.1"/>
</dbReference>
<dbReference type="Gene3D" id="1.10.101.10">
    <property type="entry name" value="PGBD-like superfamily/PGBD"/>
    <property type="match status" value="1"/>
</dbReference>
<name>A0ABV6VBF5_9ACTN</name>
<evidence type="ECO:0008006" key="3">
    <source>
        <dbReference type="Google" id="ProtNLM"/>
    </source>
</evidence>
<sequence length="259" mass="26860">MTRYMYDAVDPSGIPAGATLVAGYVNGRYANIPGLKARFPHAVVVGIAVTAGFNGGTVLDVEAGDATPAQAPGWVKLRRAAGVDPTVYCNTSTWPAVRAAFAAADVAPPHYWIAHFGVAAVIPAGAIALQYKNTAQYDESVVAAYWPGVDPKPVPTKPKVSLKNVIAAAKADPAAAQGHTTHPSDVRPVEQALKAEGYLAAQYAADGSFGSLTVEAYAKWQKAYSAAHHLGWTGADVNGIPGRTSLTALGAKHNFTVIA</sequence>
<keyword evidence="2" id="KW-1185">Reference proteome</keyword>
<dbReference type="SUPFAM" id="SSF47090">
    <property type="entry name" value="PGBD-like"/>
    <property type="match status" value="1"/>
</dbReference>
<protein>
    <recommendedName>
        <fullName evidence="3">Peptidoglycan binding domain-containing protein</fullName>
    </recommendedName>
</protein>
<dbReference type="Proteomes" id="UP001592582">
    <property type="component" value="Unassembled WGS sequence"/>
</dbReference>
<dbReference type="EMBL" id="JBHEZX010000007">
    <property type="protein sequence ID" value="MFC1411044.1"/>
    <property type="molecule type" value="Genomic_DNA"/>
</dbReference>